<proteinExistence type="predicted"/>
<name>A0A0F9L2S6_9ZZZZ</name>
<accession>A0A0F9L2S6</accession>
<protein>
    <submittedName>
        <fullName evidence="1">Uncharacterized protein</fullName>
    </submittedName>
</protein>
<evidence type="ECO:0000313" key="1">
    <source>
        <dbReference type="EMBL" id="KKM81421.1"/>
    </source>
</evidence>
<sequence length="100" mass="10717">MKKFIVALVLLIIGAAVFVVVAGGGRQSPIPATGCLNTYNEATEEWDSLSGDASLEPYLLRAGDAGVFLAVGFDAWAKDNGYDFNPDNCYFDTEADPQHN</sequence>
<reference evidence="1" key="1">
    <citation type="journal article" date="2015" name="Nature">
        <title>Complex archaea that bridge the gap between prokaryotes and eukaryotes.</title>
        <authorList>
            <person name="Spang A."/>
            <person name="Saw J.H."/>
            <person name="Jorgensen S.L."/>
            <person name="Zaremba-Niedzwiedzka K."/>
            <person name="Martijn J."/>
            <person name="Lind A.E."/>
            <person name="van Eijk R."/>
            <person name="Schleper C."/>
            <person name="Guy L."/>
            <person name="Ettema T.J."/>
        </authorList>
    </citation>
    <scope>NUCLEOTIDE SEQUENCE</scope>
</reference>
<organism evidence="1">
    <name type="scientific">marine sediment metagenome</name>
    <dbReference type="NCBI Taxonomy" id="412755"/>
    <lineage>
        <taxon>unclassified sequences</taxon>
        <taxon>metagenomes</taxon>
        <taxon>ecological metagenomes</taxon>
    </lineage>
</organism>
<comment type="caution">
    <text evidence="1">The sequence shown here is derived from an EMBL/GenBank/DDBJ whole genome shotgun (WGS) entry which is preliminary data.</text>
</comment>
<dbReference type="EMBL" id="LAZR01008022">
    <property type="protein sequence ID" value="KKM81421.1"/>
    <property type="molecule type" value="Genomic_DNA"/>
</dbReference>
<gene>
    <name evidence="1" type="ORF">LCGC14_1329990</name>
</gene>
<dbReference type="AlphaFoldDB" id="A0A0F9L2S6"/>